<protein>
    <submittedName>
        <fullName evidence="1">Uncharacterized protein</fullName>
    </submittedName>
</protein>
<name>A0ACD4ZNM6_9ACTN</name>
<keyword evidence="2" id="KW-1185">Reference proteome</keyword>
<evidence type="ECO:0000313" key="2">
    <source>
        <dbReference type="Proteomes" id="UP001348369"/>
    </source>
</evidence>
<organism evidence="1 2">
    <name type="scientific">Streptomyces scopuliridis</name>
    <dbReference type="NCBI Taxonomy" id="452529"/>
    <lineage>
        <taxon>Bacteria</taxon>
        <taxon>Bacillati</taxon>
        <taxon>Actinomycetota</taxon>
        <taxon>Actinomycetes</taxon>
        <taxon>Kitasatosporales</taxon>
        <taxon>Streptomycetaceae</taxon>
        <taxon>Streptomyces</taxon>
    </lineage>
</organism>
<proteinExistence type="predicted"/>
<accession>A0ACD4ZNM6</accession>
<evidence type="ECO:0000313" key="1">
    <source>
        <dbReference type="EMBL" id="WSC00083.1"/>
    </source>
</evidence>
<dbReference type="EMBL" id="CP109109">
    <property type="protein sequence ID" value="WSC00083.1"/>
    <property type="molecule type" value="Genomic_DNA"/>
</dbReference>
<sequence length="78" mass="8408">MNGPWHYAEAERLLELAGQLDGEAAEIYAEAQVHATLALAAATAEQPSNAPKASGLRRAWARLFGPYPKGAYVTDRAR</sequence>
<reference evidence="1" key="1">
    <citation type="submission" date="2022-10" db="EMBL/GenBank/DDBJ databases">
        <title>The complete genomes of actinobacterial strains from the NBC collection.</title>
        <authorList>
            <person name="Joergensen T.S."/>
            <person name="Alvarez Arevalo M."/>
            <person name="Sterndorff E.B."/>
            <person name="Faurdal D."/>
            <person name="Vuksanovic O."/>
            <person name="Mourched A.-S."/>
            <person name="Charusanti P."/>
            <person name="Shaw S."/>
            <person name="Blin K."/>
            <person name="Weber T."/>
        </authorList>
    </citation>
    <scope>NUCLEOTIDE SEQUENCE</scope>
    <source>
        <strain evidence="1">NBC 01771</strain>
    </source>
</reference>
<gene>
    <name evidence="1" type="ORF">OG835_25860</name>
</gene>
<dbReference type="Proteomes" id="UP001348369">
    <property type="component" value="Chromosome"/>
</dbReference>